<protein>
    <submittedName>
        <fullName evidence="2">Uncharacterized protein</fullName>
    </submittedName>
</protein>
<dbReference type="AlphaFoldDB" id="A0A0L8H9C2"/>
<accession>A0A0L8H9C2</accession>
<keyword evidence="1" id="KW-0812">Transmembrane</keyword>
<reference evidence="2" key="1">
    <citation type="submission" date="2015-07" db="EMBL/GenBank/DDBJ databases">
        <title>MeaNS - Measles Nucleotide Surveillance Program.</title>
        <authorList>
            <person name="Tran T."/>
            <person name="Druce J."/>
        </authorList>
    </citation>
    <scope>NUCLEOTIDE SEQUENCE</scope>
    <source>
        <strain evidence="2">UCB-OBI-ISO-001</strain>
        <tissue evidence="2">Gonad</tissue>
    </source>
</reference>
<evidence type="ECO:0000256" key="1">
    <source>
        <dbReference type="SAM" id="Phobius"/>
    </source>
</evidence>
<keyword evidence="1" id="KW-0472">Membrane</keyword>
<evidence type="ECO:0000313" key="2">
    <source>
        <dbReference type="EMBL" id="KOF85355.1"/>
    </source>
</evidence>
<gene>
    <name evidence="2" type="ORF">OCBIM_22020483mg</name>
</gene>
<keyword evidence="1" id="KW-1133">Transmembrane helix</keyword>
<dbReference type="EMBL" id="KQ418919">
    <property type="protein sequence ID" value="KOF85355.1"/>
    <property type="molecule type" value="Genomic_DNA"/>
</dbReference>
<organism evidence="2">
    <name type="scientific">Octopus bimaculoides</name>
    <name type="common">California two-spotted octopus</name>
    <dbReference type="NCBI Taxonomy" id="37653"/>
    <lineage>
        <taxon>Eukaryota</taxon>
        <taxon>Metazoa</taxon>
        <taxon>Spiralia</taxon>
        <taxon>Lophotrochozoa</taxon>
        <taxon>Mollusca</taxon>
        <taxon>Cephalopoda</taxon>
        <taxon>Coleoidea</taxon>
        <taxon>Octopodiformes</taxon>
        <taxon>Octopoda</taxon>
        <taxon>Incirrata</taxon>
        <taxon>Octopodidae</taxon>
        <taxon>Octopus</taxon>
    </lineage>
</organism>
<feature type="transmembrane region" description="Helical" evidence="1">
    <location>
        <begin position="106"/>
        <end position="125"/>
    </location>
</feature>
<proteinExistence type="predicted"/>
<sequence>MYIYDKIIKKKTREAERGTDQTVRISHKKSAHSRDVTPEDCLPFTNSASTQLSSVILTFSLSFSLSSSLALPPPPPSSLSRSACCVFNKLHFTLTVLTHSRTRARALAFLLISQFWLGFVSFRFVGLV</sequence>
<name>A0A0L8H9C2_OCTBM</name>